<evidence type="ECO:0000256" key="1">
    <source>
        <dbReference type="SAM" id="MobiDB-lite"/>
    </source>
</evidence>
<reference evidence="2" key="2">
    <citation type="journal article" date="2015" name="Data Brief">
        <title>Shoot transcriptome of the giant reed, Arundo donax.</title>
        <authorList>
            <person name="Barrero R.A."/>
            <person name="Guerrero F.D."/>
            <person name="Moolhuijzen P."/>
            <person name="Goolsby J.A."/>
            <person name="Tidwell J."/>
            <person name="Bellgard S.E."/>
            <person name="Bellgard M.I."/>
        </authorList>
    </citation>
    <scope>NUCLEOTIDE SEQUENCE</scope>
    <source>
        <tissue evidence="2">Shoot tissue taken approximately 20 cm above the soil surface</tissue>
    </source>
</reference>
<reference evidence="2" key="1">
    <citation type="submission" date="2014-09" db="EMBL/GenBank/DDBJ databases">
        <authorList>
            <person name="Magalhaes I.L.F."/>
            <person name="Oliveira U."/>
            <person name="Santos F.R."/>
            <person name="Vidigal T.H.D.A."/>
            <person name="Brescovit A.D."/>
            <person name="Santos A.J."/>
        </authorList>
    </citation>
    <scope>NUCLEOTIDE SEQUENCE</scope>
    <source>
        <tissue evidence="2">Shoot tissue taken approximately 20 cm above the soil surface</tissue>
    </source>
</reference>
<dbReference type="AlphaFoldDB" id="A0A0A9BM18"/>
<accession>A0A0A9BM18</accession>
<sequence length="34" mass="3656">MVEEDTPATAGERGTGRRRCAPMPWLAASRGEPV</sequence>
<organism evidence="2">
    <name type="scientific">Arundo donax</name>
    <name type="common">Giant reed</name>
    <name type="synonym">Donax arundinaceus</name>
    <dbReference type="NCBI Taxonomy" id="35708"/>
    <lineage>
        <taxon>Eukaryota</taxon>
        <taxon>Viridiplantae</taxon>
        <taxon>Streptophyta</taxon>
        <taxon>Embryophyta</taxon>
        <taxon>Tracheophyta</taxon>
        <taxon>Spermatophyta</taxon>
        <taxon>Magnoliopsida</taxon>
        <taxon>Liliopsida</taxon>
        <taxon>Poales</taxon>
        <taxon>Poaceae</taxon>
        <taxon>PACMAD clade</taxon>
        <taxon>Arundinoideae</taxon>
        <taxon>Arundineae</taxon>
        <taxon>Arundo</taxon>
    </lineage>
</organism>
<protein>
    <submittedName>
        <fullName evidence="2">Uncharacterized protein</fullName>
    </submittedName>
</protein>
<evidence type="ECO:0000313" key="2">
    <source>
        <dbReference type="EMBL" id="JAD60317.1"/>
    </source>
</evidence>
<name>A0A0A9BM18_ARUDO</name>
<feature type="region of interest" description="Disordered" evidence="1">
    <location>
        <begin position="1"/>
        <end position="34"/>
    </location>
</feature>
<proteinExistence type="predicted"/>
<dbReference type="EMBL" id="GBRH01237578">
    <property type="protein sequence ID" value="JAD60317.1"/>
    <property type="molecule type" value="Transcribed_RNA"/>
</dbReference>